<dbReference type="InterPro" id="IPR008901">
    <property type="entry name" value="ACER"/>
</dbReference>
<organism evidence="10 11">
    <name type="scientific">Podila minutissima</name>
    <dbReference type="NCBI Taxonomy" id="64525"/>
    <lineage>
        <taxon>Eukaryota</taxon>
        <taxon>Fungi</taxon>
        <taxon>Fungi incertae sedis</taxon>
        <taxon>Mucoromycota</taxon>
        <taxon>Mortierellomycotina</taxon>
        <taxon>Mortierellomycetes</taxon>
        <taxon>Mortierellales</taxon>
        <taxon>Mortierellaceae</taxon>
        <taxon>Podila</taxon>
    </lineage>
</organism>
<dbReference type="GO" id="GO:0005789">
    <property type="term" value="C:endoplasmic reticulum membrane"/>
    <property type="evidence" value="ECO:0007669"/>
    <property type="project" value="TreeGrafter"/>
</dbReference>
<dbReference type="Pfam" id="PF05875">
    <property type="entry name" value="Ceramidase"/>
    <property type="match status" value="1"/>
</dbReference>
<evidence type="ECO:0000256" key="8">
    <source>
        <dbReference type="SAM" id="Phobius"/>
    </source>
</evidence>
<evidence type="ECO:0000256" key="9">
    <source>
        <dbReference type="SAM" id="SignalP"/>
    </source>
</evidence>
<accession>A0A9P5SC73</accession>
<feature type="signal peptide" evidence="9">
    <location>
        <begin position="1"/>
        <end position="15"/>
    </location>
</feature>
<comment type="similarity">
    <text evidence="2">Belongs to the alkaline ceramidase family.</text>
</comment>
<keyword evidence="11" id="KW-1185">Reference proteome</keyword>
<feature type="transmembrane region" description="Helical" evidence="8">
    <location>
        <begin position="23"/>
        <end position="43"/>
    </location>
</feature>
<keyword evidence="5 8" id="KW-1133">Transmembrane helix</keyword>
<evidence type="ECO:0000313" key="11">
    <source>
        <dbReference type="Proteomes" id="UP000696485"/>
    </source>
</evidence>
<evidence type="ECO:0000256" key="1">
    <source>
        <dbReference type="ARBA" id="ARBA00004141"/>
    </source>
</evidence>
<keyword evidence="6 8" id="KW-0472">Membrane</keyword>
<proteinExistence type="inferred from homology"/>
<protein>
    <submittedName>
        <fullName evidence="10">Alkaline ceramidase 3</fullName>
    </submittedName>
</protein>
<feature type="transmembrane region" description="Helical" evidence="8">
    <location>
        <begin position="127"/>
        <end position="147"/>
    </location>
</feature>
<dbReference type="PANTHER" id="PTHR46187">
    <property type="entry name" value="ALKALINE CERAMIDASE 3"/>
    <property type="match status" value="1"/>
</dbReference>
<dbReference type="GO" id="GO:0016811">
    <property type="term" value="F:hydrolase activity, acting on carbon-nitrogen (but not peptide) bonds, in linear amides"/>
    <property type="evidence" value="ECO:0007669"/>
    <property type="project" value="InterPro"/>
</dbReference>
<comment type="caution">
    <text evidence="10">The sequence shown here is derived from an EMBL/GenBank/DDBJ whole genome shotgun (WGS) entry which is preliminary data.</text>
</comment>
<feature type="binding site" evidence="7">
    <location>
        <position position="126"/>
    </location>
    <ligand>
        <name>Zn(2+)</name>
        <dbReference type="ChEBI" id="CHEBI:29105"/>
        <note>catalytic</note>
    </ligand>
</feature>
<gene>
    <name evidence="10" type="primary">ACER3_3</name>
    <name evidence="10" type="ORF">BG006_002290</name>
</gene>
<reference evidence="10" key="1">
    <citation type="journal article" date="2020" name="Fungal Divers.">
        <title>Resolving the Mortierellaceae phylogeny through synthesis of multi-gene phylogenetics and phylogenomics.</title>
        <authorList>
            <person name="Vandepol N."/>
            <person name="Liber J."/>
            <person name="Desiro A."/>
            <person name="Na H."/>
            <person name="Kennedy M."/>
            <person name="Barry K."/>
            <person name="Grigoriev I.V."/>
            <person name="Miller A.N."/>
            <person name="O'Donnell K."/>
            <person name="Stajich J.E."/>
            <person name="Bonito G."/>
        </authorList>
    </citation>
    <scope>NUCLEOTIDE SEQUENCE</scope>
    <source>
        <strain evidence="10">NVP1</strain>
    </source>
</reference>
<dbReference type="GO" id="GO:0046514">
    <property type="term" value="P:ceramide catabolic process"/>
    <property type="evidence" value="ECO:0007669"/>
    <property type="project" value="TreeGrafter"/>
</dbReference>
<evidence type="ECO:0000256" key="4">
    <source>
        <dbReference type="ARBA" id="ARBA00022801"/>
    </source>
</evidence>
<evidence type="ECO:0000256" key="5">
    <source>
        <dbReference type="ARBA" id="ARBA00022989"/>
    </source>
</evidence>
<keyword evidence="3 8" id="KW-0812">Transmembrane</keyword>
<dbReference type="GO" id="GO:0046872">
    <property type="term" value="F:metal ion binding"/>
    <property type="evidence" value="ECO:0007669"/>
    <property type="project" value="UniProtKB-KW"/>
</dbReference>
<evidence type="ECO:0000256" key="2">
    <source>
        <dbReference type="ARBA" id="ARBA00009780"/>
    </source>
</evidence>
<keyword evidence="9" id="KW-0732">Signal</keyword>
<dbReference type="GO" id="GO:0046513">
    <property type="term" value="P:ceramide biosynthetic process"/>
    <property type="evidence" value="ECO:0007669"/>
    <property type="project" value="TreeGrafter"/>
</dbReference>
<feature type="binding site" evidence="7">
    <location>
        <position position="130"/>
    </location>
    <ligand>
        <name>Zn(2+)</name>
        <dbReference type="ChEBI" id="CHEBI:29105"/>
        <note>catalytic</note>
    </ligand>
</feature>
<keyword evidence="7" id="KW-0479">Metal-binding</keyword>
<dbReference type="Proteomes" id="UP000696485">
    <property type="component" value="Unassembled WGS sequence"/>
</dbReference>
<evidence type="ECO:0000256" key="6">
    <source>
        <dbReference type="ARBA" id="ARBA00023136"/>
    </source>
</evidence>
<keyword evidence="7" id="KW-0862">Zinc</keyword>
<dbReference type="PANTHER" id="PTHR46187:SF3">
    <property type="entry name" value="ALKALINE CERAMIDASE 3"/>
    <property type="match status" value="1"/>
</dbReference>
<evidence type="ECO:0000256" key="7">
    <source>
        <dbReference type="PIRSR" id="PIRSR608901-2"/>
    </source>
</evidence>
<dbReference type="AlphaFoldDB" id="A0A9P5SC73"/>
<sequence>MLYSATIILFILVEAKHGPQDRWFPLFLTAWIAITTFIFSTTVGQVQFYTFQSTYSVLELLMIYYLRTLHVQQRRLPPNSAVSVLMRRALALAVLAVTIWLVDLRLCEFVNAVGPRSVLQWNPQLHAWWHVFSECALYHATMLIAYYHYDVRGQMPTVGKWMGVVLVMRLSGKGKAIQ</sequence>
<dbReference type="EMBL" id="JAAAUY010001515">
    <property type="protein sequence ID" value="KAF9322561.1"/>
    <property type="molecule type" value="Genomic_DNA"/>
</dbReference>
<feature type="transmembrane region" description="Helical" evidence="8">
    <location>
        <begin position="89"/>
        <end position="107"/>
    </location>
</feature>
<feature type="transmembrane region" description="Helical" evidence="8">
    <location>
        <begin position="49"/>
        <end position="68"/>
    </location>
</feature>
<evidence type="ECO:0000313" key="10">
    <source>
        <dbReference type="EMBL" id="KAF9322561.1"/>
    </source>
</evidence>
<name>A0A9P5SC73_9FUNG</name>
<comment type="subcellular location">
    <subcellularLocation>
        <location evidence="1">Membrane</location>
        <topology evidence="1">Multi-pass membrane protein</topology>
    </subcellularLocation>
</comment>
<feature type="chain" id="PRO_5040375735" evidence="9">
    <location>
        <begin position="16"/>
        <end position="178"/>
    </location>
</feature>
<comment type="cofactor">
    <cofactor evidence="7">
        <name>Zn(2+)</name>
        <dbReference type="ChEBI" id="CHEBI:29105"/>
    </cofactor>
</comment>
<keyword evidence="4" id="KW-0378">Hydrolase</keyword>
<evidence type="ECO:0000256" key="3">
    <source>
        <dbReference type="ARBA" id="ARBA00022692"/>
    </source>
</evidence>